<organism evidence="1 2">
    <name type="scientific">Engystomops pustulosus</name>
    <name type="common">Tungara frog</name>
    <name type="synonym">Physalaemus pustulosus</name>
    <dbReference type="NCBI Taxonomy" id="76066"/>
    <lineage>
        <taxon>Eukaryota</taxon>
        <taxon>Metazoa</taxon>
        <taxon>Chordata</taxon>
        <taxon>Craniata</taxon>
        <taxon>Vertebrata</taxon>
        <taxon>Euteleostomi</taxon>
        <taxon>Amphibia</taxon>
        <taxon>Batrachia</taxon>
        <taxon>Anura</taxon>
        <taxon>Neobatrachia</taxon>
        <taxon>Hyloidea</taxon>
        <taxon>Leptodactylidae</taxon>
        <taxon>Leiuperinae</taxon>
        <taxon>Engystomops</taxon>
    </lineage>
</organism>
<evidence type="ECO:0000313" key="2">
    <source>
        <dbReference type="Proteomes" id="UP000824782"/>
    </source>
</evidence>
<sequence length="66" mass="7531">MYFLHRKEAGLRHLGCHLCTGLGRGRRVGGASDVVRTKMLTCSSELYWHPLLRLQRCLFQCIGAEK</sequence>
<evidence type="ECO:0000313" key="1">
    <source>
        <dbReference type="EMBL" id="KAG8595110.1"/>
    </source>
</evidence>
<name>A0AAV7DDM8_ENGPU</name>
<protein>
    <submittedName>
        <fullName evidence="1">Uncharacterized protein</fullName>
    </submittedName>
</protein>
<accession>A0AAV7DDM8</accession>
<proteinExistence type="predicted"/>
<comment type="caution">
    <text evidence="1">The sequence shown here is derived from an EMBL/GenBank/DDBJ whole genome shotgun (WGS) entry which is preliminary data.</text>
</comment>
<dbReference type="AlphaFoldDB" id="A0AAV7DDM8"/>
<keyword evidence="2" id="KW-1185">Reference proteome</keyword>
<gene>
    <name evidence="1" type="ORF">GDO81_001422</name>
</gene>
<dbReference type="Proteomes" id="UP000824782">
    <property type="component" value="Unassembled WGS sequence"/>
</dbReference>
<dbReference type="EMBL" id="WNYA01000001">
    <property type="protein sequence ID" value="KAG8595110.1"/>
    <property type="molecule type" value="Genomic_DNA"/>
</dbReference>
<reference evidence="1" key="1">
    <citation type="thesis" date="2020" institute="ProQuest LLC" country="789 East Eisenhower Parkway, Ann Arbor, MI, USA">
        <title>Comparative Genomics and Chromosome Evolution.</title>
        <authorList>
            <person name="Mudd A.B."/>
        </authorList>
    </citation>
    <scope>NUCLEOTIDE SEQUENCE</scope>
    <source>
        <strain evidence="1">237g6f4</strain>
        <tissue evidence="1">Blood</tissue>
    </source>
</reference>